<comment type="similarity">
    <text evidence="2">Belongs to the oligopeptide OPT transporter family.</text>
</comment>
<dbReference type="PANTHER" id="PTHR22601">
    <property type="entry name" value="ISP4 LIKE PROTEIN"/>
    <property type="match status" value="1"/>
</dbReference>
<feature type="transmembrane region" description="Helical" evidence="10">
    <location>
        <begin position="457"/>
        <end position="475"/>
    </location>
</feature>
<proteinExistence type="inferred from homology"/>
<feature type="transmembrane region" description="Helical" evidence="10">
    <location>
        <begin position="276"/>
        <end position="295"/>
    </location>
</feature>
<feature type="transmembrane region" description="Helical" evidence="10">
    <location>
        <begin position="223"/>
        <end position="256"/>
    </location>
</feature>
<dbReference type="Proteomes" id="UP000193642">
    <property type="component" value="Unassembled WGS sequence"/>
</dbReference>
<evidence type="ECO:0000256" key="5">
    <source>
        <dbReference type="ARBA" id="ARBA00022856"/>
    </source>
</evidence>
<keyword evidence="8 10" id="KW-0472">Membrane</keyword>
<keyword evidence="4 10" id="KW-0812">Transmembrane</keyword>
<sequence length="826" mass="93238">MEVEEIPLDEHGEFGRQKAESEEEEDGEGLGVRALREQIYEAIDPVVPRTDDPALPVLTFRVWVLGLVFGSILSISNSAFTYRTNDFAISPLVPLITAYPLGLLMARVLPSGPLNPGPFNIKEHAAIFMFCSVMAQVPYGIYTVICQRFLLYQDRDLPFWWCICFVLFTQCIGFGVAGLLRCILVRPAVMLWYETLGPMAMLNSLHRKEDSLNEVYPMTRSRFFLIVTVLMATYQLIPGFFAPMLGAVSVICWFVRNRNVDSILYRTQMALGSSQTFGGVGIFSFSFDWSIINAYSPIITPLWATLNMFTGMIILLWIAVPLLWATNSFGSDTILGTQAEDGPNGTSVFPLGFALNAAFLFDKTGSRIKPRLFIQRNPLDERYVILNETMYQSSQPIQVTAFTVVGYFSSFMVLSSAFVHCLLWYGKDSLQRLRANYDTKDVHWDLMEKYPKIPQCWYILILSVSSIACLILCEIEPGFKLEWWGTITAVLLGSIVAVPFGVIQAISGQNISQHNVSELIWGFVRPGKITSVLTFKSITYATQSTAMNLLSSYKFGVYAKIPPRVIFKVHLVATVCGAIQATGMAMIMYMVCGSHPIGKSVNSLLPSWVENRSWRWNIENPKWASQGWSNYQYSRFLSDGLLMGAIGPSRFFADNPRYICMVYGFLAGLIGPVIPWLLYRRYPYGYWHLINIPIIAAIPIQANSLRSDMITPLLVAVIVNFYIKKYKPFWWKKYAYVMSAGFDTGASVTLLVLFLVLVLVRGIANQTLLMPYWLLHRVDTEGCAPQFYLDCQEKAKWNSSLFGGGYNKSADPQCVNFQTSVTNWYF</sequence>
<feature type="transmembrane region" description="Helical" evidence="10">
    <location>
        <begin position="684"/>
        <end position="700"/>
    </location>
</feature>
<feature type="transmembrane region" description="Helical" evidence="10">
    <location>
        <begin position="487"/>
        <end position="506"/>
    </location>
</feature>
<feature type="transmembrane region" description="Helical" evidence="10">
    <location>
        <begin position="87"/>
        <end position="106"/>
    </location>
</feature>
<dbReference type="AlphaFoldDB" id="A0A1Y2CCU2"/>
<evidence type="ECO:0000256" key="7">
    <source>
        <dbReference type="ARBA" id="ARBA00022989"/>
    </source>
</evidence>
<feature type="transmembrane region" description="Helical" evidence="10">
    <location>
        <begin position="571"/>
        <end position="592"/>
    </location>
</feature>
<feature type="transmembrane region" description="Helical" evidence="10">
    <location>
        <begin position="157"/>
        <end position="177"/>
    </location>
</feature>
<keyword evidence="7 10" id="KW-1133">Transmembrane helix</keyword>
<evidence type="ECO:0000256" key="4">
    <source>
        <dbReference type="ARBA" id="ARBA00022692"/>
    </source>
</evidence>
<protein>
    <submittedName>
        <fullName evidence="11">OPT superfamily oligopeptide transporter</fullName>
    </submittedName>
</protein>
<feature type="transmembrane region" description="Helical" evidence="10">
    <location>
        <begin position="126"/>
        <end position="145"/>
    </location>
</feature>
<dbReference type="GO" id="GO:0016020">
    <property type="term" value="C:membrane"/>
    <property type="evidence" value="ECO:0007669"/>
    <property type="project" value="UniProtKB-SubCell"/>
</dbReference>
<reference evidence="11 12" key="1">
    <citation type="submission" date="2016-07" db="EMBL/GenBank/DDBJ databases">
        <title>Pervasive Adenine N6-methylation of Active Genes in Fungi.</title>
        <authorList>
            <consortium name="DOE Joint Genome Institute"/>
            <person name="Mondo S.J."/>
            <person name="Dannebaum R.O."/>
            <person name="Kuo R.C."/>
            <person name="Labutti K."/>
            <person name="Haridas S."/>
            <person name="Kuo A."/>
            <person name="Salamov A."/>
            <person name="Ahrendt S.R."/>
            <person name="Lipzen A."/>
            <person name="Sullivan W."/>
            <person name="Andreopoulos W.B."/>
            <person name="Clum A."/>
            <person name="Lindquist E."/>
            <person name="Daum C."/>
            <person name="Ramamoorthy G.K."/>
            <person name="Gryganskyi A."/>
            <person name="Culley D."/>
            <person name="Magnuson J.K."/>
            <person name="James T.Y."/>
            <person name="O'Malley M.A."/>
            <person name="Stajich J.E."/>
            <person name="Spatafora J.W."/>
            <person name="Visel A."/>
            <person name="Grigoriev I.V."/>
        </authorList>
    </citation>
    <scope>NUCLEOTIDE SEQUENCE [LARGE SCALE GENOMIC DNA]</scope>
    <source>
        <strain evidence="11 12">JEL800</strain>
    </source>
</reference>
<dbReference type="GO" id="GO:0035673">
    <property type="term" value="F:oligopeptide transmembrane transporter activity"/>
    <property type="evidence" value="ECO:0007669"/>
    <property type="project" value="InterPro"/>
</dbReference>
<evidence type="ECO:0000256" key="1">
    <source>
        <dbReference type="ARBA" id="ARBA00004141"/>
    </source>
</evidence>
<dbReference type="GO" id="GO:0015031">
    <property type="term" value="P:protein transport"/>
    <property type="evidence" value="ECO:0007669"/>
    <property type="project" value="UniProtKB-KW"/>
</dbReference>
<dbReference type="InterPro" id="IPR004648">
    <property type="entry name" value="Oligpept_transpt"/>
</dbReference>
<evidence type="ECO:0000256" key="3">
    <source>
        <dbReference type="ARBA" id="ARBA00022448"/>
    </source>
</evidence>
<feature type="compositionally biased region" description="Basic and acidic residues" evidence="9">
    <location>
        <begin position="8"/>
        <end position="20"/>
    </location>
</feature>
<gene>
    <name evidence="11" type="ORF">BCR33DRAFT_850241</name>
</gene>
<comment type="caution">
    <text evidence="11">The sequence shown here is derived from an EMBL/GenBank/DDBJ whole genome shotgun (WGS) entry which is preliminary data.</text>
</comment>
<comment type="subcellular location">
    <subcellularLocation>
        <location evidence="1">Membrane</location>
        <topology evidence="1">Multi-pass membrane protein</topology>
    </subcellularLocation>
</comment>
<dbReference type="OrthoDB" id="9986677at2759"/>
<feature type="transmembrane region" description="Helical" evidence="10">
    <location>
        <begin position="344"/>
        <end position="361"/>
    </location>
</feature>
<keyword evidence="12" id="KW-1185">Reference proteome</keyword>
<organism evidence="11 12">
    <name type="scientific">Rhizoclosmatium globosum</name>
    <dbReference type="NCBI Taxonomy" id="329046"/>
    <lineage>
        <taxon>Eukaryota</taxon>
        <taxon>Fungi</taxon>
        <taxon>Fungi incertae sedis</taxon>
        <taxon>Chytridiomycota</taxon>
        <taxon>Chytridiomycota incertae sedis</taxon>
        <taxon>Chytridiomycetes</taxon>
        <taxon>Chytridiales</taxon>
        <taxon>Chytriomycetaceae</taxon>
        <taxon>Rhizoclosmatium</taxon>
    </lineage>
</organism>
<keyword evidence="3" id="KW-0813">Transport</keyword>
<evidence type="ECO:0000256" key="8">
    <source>
        <dbReference type="ARBA" id="ARBA00023136"/>
    </source>
</evidence>
<keyword evidence="6" id="KW-0653">Protein transport</keyword>
<feature type="transmembrane region" description="Helical" evidence="10">
    <location>
        <begin position="735"/>
        <end position="760"/>
    </location>
</feature>
<feature type="transmembrane region" description="Helical" evidence="10">
    <location>
        <begin position="302"/>
        <end position="324"/>
    </location>
</feature>
<dbReference type="InterPro" id="IPR004813">
    <property type="entry name" value="OPT"/>
</dbReference>
<evidence type="ECO:0000256" key="2">
    <source>
        <dbReference type="ARBA" id="ARBA00008807"/>
    </source>
</evidence>
<keyword evidence="5" id="KW-0571">Peptide transport</keyword>
<dbReference type="NCBIfam" id="TIGR00728">
    <property type="entry name" value="OPT_sfam"/>
    <property type="match status" value="2"/>
</dbReference>
<accession>A0A1Y2CCU2</accession>
<evidence type="ECO:0000313" key="11">
    <source>
        <dbReference type="EMBL" id="ORY44717.1"/>
    </source>
</evidence>
<name>A0A1Y2CCU2_9FUNG</name>
<feature type="transmembrane region" description="Helical" evidence="10">
    <location>
        <begin position="54"/>
        <end position="75"/>
    </location>
</feature>
<dbReference type="EMBL" id="MCGO01000021">
    <property type="protein sequence ID" value="ORY44717.1"/>
    <property type="molecule type" value="Genomic_DNA"/>
</dbReference>
<evidence type="ECO:0000256" key="9">
    <source>
        <dbReference type="SAM" id="MobiDB-lite"/>
    </source>
</evidence>
<feature type="transmembrane region" description="Helical" evidence="10">
    <location>
        <begin position="399"/>
        <end position="425"/>
    </location>
</feature>
<dbReference type="Pfam" id="PF03169">
    <property type="entry name" value="OPT"/>
    <property type="match status" value="2"/>
</dbReference>
<evidence type="ECO:0000256" key="10">
    <source>
        <dbReference type="SAM" id="Phobius"/>
    </source>
</evidence>
<feature type="transmembrane region" description="Helical" evidence="10">
    <location>
        <begin position="658"/>
        <end position="678"/>
    </location>
</feature>
<feature type="region of interest" description="Disordered" evidence="9">
    <location>
        <begin position="1"/>
        <end position="30"/>
    </location>
</feature>
<evidence type="ECO:0000313" key="12">
    <source>
        <dbReference type="Proteomes" id="UP000193642"/>
    </source>
</evidence>
<evidence type="ECO:0000256" key="6">
    <source>
        <dbReference type="ARBA" id="ARBA00022927"/>
    </source>
</evidence>